<comment type="catalytic activity">
    <reaction evidence="1 9">
        <text>2 D-sedoheptulose 7-phosphate = D-glycero-alpha-D-manno-heptose 7-phosphate + D-glycero-beta-D-manno-heptose 7-phosphate</text>
        <dbReference type="Rhea" id="RHEA:27489"/>
        <dbReference type="ChEBI" id="CHEBI:57483"/>
        <dbReference type="ChEBI" id="CHEBI:60203"/>
        <dbReference type="ChEBI" id="CHEBI:60204"/>
        <dbReference type="EC" id="5.3.1.28"/>
    </reaction>
</comment>
<dbReference type="PANTHER" id="PTHR30390">
    <property type="entry name" value="SEDOHEPTULOSE 7-PHOSPHATE ISOMERASE / DNAA INITIATOR-ASSOCIATING FACTOR FOR REPLICATION INITIATION"/>
    <property type="match status" value="1"/>
</dbReference>
<sequence length="204" mass="22298">MPAENIILEMIDHHAKAGMNLRELFFRENRELIKTVGRETALCLAGGNKILLCGNGGSAADAQHLAAEFVNRFELDRPPLPAIALTTDSSILTAIGNDFSFEQIFSKQVQALGNQGDMLFAISTSGNSTNVLRAIEVAKEKQMLVVGLTGNTGGKMASVCDYLFNVPEANTALVQEIHIALEHLLCRLTDYYLFENALLLEPYL</sequence>
<comment type="cofactor">
    <cofactor evidence="9">
        <name>Zn(2+)</name>
        <dbReference type="ChEBI" id="CHEBI:29105"/>
    </cofactor>
    <text evidence="9">Binds 1 zinc ion per subunit.</text>
</comment>
<dbReference type="AlphaFoldDB" id="A0A1M7T5K1"/>
<evidence type="ECO:0000256" key="3">
    <source>
        <dbReference type="ARBA" id="ARBA00009894"/>
    </source>
</evidence>
<keyword evidence="4 9" id="KW-0963">Cytoplasm</keyword>
<dbReference type="RefSeq" id="WP_072697260.1">
    <property type="nucleotide sequence ID" value="NZ_FRDI01000007.1"/>
</dbReference>
<comment type="function">
    <text evidence="9">Catalyzes the isomerization of sedoheptulose 7-phosphate in D-glycero-D-manno-heptose 7-phosphate.</text>
</comment>
<dbReference type="GO" id="GO:0005737">
    <property type="term" value="C:cytoplasm"/>
    <property type="evidence" value="ECO:0007669"/>
    <property type="project" value="UniProtKB-SubCell"/>
</dbReference>
<dbReference type="CDD" id="cd05006">
    <property type="entry name" value="SIS_GmhA"/>
    <property type="match status" value="1"/>
</dbReference>
<evidence type="ECO:0000256" key="2">
    <source>
        <dbReference type="ARBA" id="ARBA00004496"/>
    </source>
</evidence>
<protein>
    <recommendedName>
        <fullName evidence="9">Phosphoheptose isomerase</fullName>
        <ecNumber evidence="9">5.3.1.28</ecNumber>
    </recommendedName>
    <alternativeName>
        <fullName evidence="9">Sedoheptulose 7-phosphate isomerase</fullName>
    </alternativeName>
</protein>
<feature type="binding site" evidence="9">
    <location>
        <begin position="97"/>
        <end position="98"/>
    </location>
    <ligand>
        <name>substrate</name>
    </ligand>
</feature>
<dbReference type="GO" id="GO:0005975">
    <property type="term" value="P:carbohydrate metabolic process"/>
    <property type="evidence" value="ECO:0007669"/>
    <property type="project" value="UniProtKB-UniRule"/>
</dbReference>
<dbReference type="InterPro" id="IPR001347">
    <property type="entry name" value="SIS_dom"/>
</dbReference>
<evidence type="ECO:0000256" key="7">
    <source>
        <dbReference type="ARBA" id="ARBA00023235"/>
    </source>
</evidence>
<dbReference type="PROSITE" id="PS51464">
    <property type="entry name" value="SIS"/>
    <property type="match status" value="1"/>
</dbReference>
<evidence type="ECO:0000256" key="9">
    <source>
        <dbReference type="HAMAP-Rule" id="MF_00067"/>
    </source>
</evidence>
<evidence type="ECO:0000313" key="12">
    <source>
        <dbReference type="Proteomes" id="UP000186469"/>
    </source>
</evidence>
<dbReference type="PANTHER" id="PTHR30390:SF6">
    <property type="entry name" value="DNAA INITIATOR-ASSOCIATING PROTEIN DIAA"/>
    <property type="match status" value="1"/>
</dbReference>
<evidence type="ECO:0000256" key="5">
    <source>
        <dbReference type="ARBA" id="ARBA00022723"/>
    </source>
</evidence>
<reference evidence="11 12" key="1">
    <citation type="submission" date="2016-12" db="EMBL/GenBank/DDBJ databases">
        <authorList>
            <person name="Song W.-J."/>
            <person name="Kurnit D.M."/>
        </authorList>
    </citation>
    <scope>NUCLEOTIDE SEQUENCE [LARGE SCALE GENOMIC DNA]</scope>
    <source>
        <strain evidence="11 12">DSM 11393</strain>
    </source>
</reference>
<dbReference type="HAMAP" id="MF_00067">
    <property type="entry name" value="GmhA"/>
    <property type="match status" value="1"/>
</dbReference>
<dbReference type="Proteomes" id="UP000186469">
    <property type="component" value="Unassembled WGS sequence"/>
</dbReference>
<evidence type="ECO:0000256" key="1">
    <source>
        <dbReference type="ARBA" id="ARBA00000348"/>
    </source>
</evidence>
<dbReference type="EMBL" id="FRDI01000007">
    <property type="protein sequence ID" value="SHN66023.1"/>
    <property type="molecule type" value="Genomic_DNA"/>
</dbReference>
<comment type="similarity">
    <text evidence="3 9">Belongs to the SIS family. GmhA subfamily.</text>
</comment>
<comment type="subcellular location">
    <subcellularLocation>
        <location evidence="2 9">Cytoplasm</location>
    </subcellularLocation>
</comment>
<feature type="binding site" evidence="9">
    <location>
        <begin position="123"/>
        <end position="125"/>
    </location>
    <ligand>
        <name>substrate</name>
    </ligand>
</feature>
<dbReference type="UniPathway" id="UPA00041">
    <property type="reaction ID" value="UER00436"/>
</dbReference>
<keyword evidence="12" id="KW-1185">Reference proteome</keyword>
<comment type="pathway">
    <text evidence="9">Carbohydrate biosynthesis; D-glycero-D-manno-heptose 7-phosphate biosynthesis; D-glycero-alpha-D-manno-heptose 7-phosphate and D-glycero-beta-D-manno-heptose 7-phosphate from sedoheptulose 7-phosphate: step 1/1.</text>
</comment>
<feature type="binding site" evidence="9">
    <location>
        <position position="128"/>
    </location>
    <ligand>
        <name>substrate</name>
    </ligand>
</feature>
<dbReference type="InterPro" id="IPR035461">
    <property type="entry name" value="GmhA/DiaA"/>
</dbReference>
<dbReference type="STRING" id="1121455.SAMN02745728_01567"/>
<feature type="binding site" evidence="9">
    <location>
        <position position="175"/>
    </location>
    <ligand>
        <name>substrate</name>
    </ligand>
</feature>
<feature type="binding site" evidence="9">
    <location>
        <position position="175"/>
    </location>
    <ligand>
        <name>Zn(2+)</name>
        <dbReference type="ChEBI" id="CHEBI:29105"/>
    </ligand>
</feature>
<dbReference type="SUPFAM" id="SSF53697">
    <property type="entry name" value="SIS domain"/>
    <property type="match status" value="1"/>
</dbReference>
<evidence type="ECO:0000313" key="11">
    <source>
        <dbReference type="EMBL" id="SHN66023.1"/>
    </source>
</evidence>
<organism evidence="11 12">
    <name type="scientific">Desulfovibrio litoralis DSM 11393</name>
    <dbReference type="NCBI Taxonomy" id="1121455"/>
    <lineage>
        <taxon>Bacteria</taxon>
        <taxon>Pseudomonadati</taxon>
        <taxon>Thermodesulfobacteriota</taxon>
        <taxon>Desulfovibrionia</taxon>
        <taxon>Desulfovibrionales</taxon>
        <taxon>Desulfovibrionaceae</taxon>
        <taxon>Desulfovibrio</taxon>
    </lineage>
</organism>
<dbReference type="InterPro" id="IPR046348">
    <property type="entry name" value="SIS_dom_sf"/>
</dbReference>
<evidence type="ECO:0000256" key="6">
    <source>
        <dbReference type="ARBA" id="ARBA00022833"/>
    </source>
</evidence>
<keyword evidence="8 9" id="KW-0119">Carbohydrate metabolism</keyword>
<evidence type="ECO:0000256" key="8">
    <source>
        <dbReference type="ARBA" id="ARBA00023277"/>
    </source>
</evidence>
<keyword evidence="7 9" id="KW-0413">Isomerase</keyword>
<proteinExistence type="inferred from homology"/>
<feature type="binding site" evidence="9">
    <location>
        <position position="68"/>
    </location>
    <ligand>
        <name>Zn(2+)</name>
        <dbReference type="ChEBI" id="CHEBI:29105"/>
    </ligand>
</feature>
<dbReference type="GO" id="GO:0097367">
    <property type="term" value="F:carbohydrate derivative binding"/>
    <property type="evidence" value="ECO:0007669"/>
    <property type="project" value="InterPro"/>
</dbReference>
<keyword evidence="6 9" id="KW-0862">Zinc</keyword>
<feature type="binding site" evidence="9">
    <location>
        <position position="64"/>
    </location>
    <ligand>
        <name>Zn(2+)</name>
        <dbReference type="ChEBI" id="CHEBI:29105"/>
    </ligand>
</feature>
<dbReference type="EC" id="5.3.1.28" evidence="9"/>
<dbReference type="InterPro" id="IPR050099">
    <property type="entry name" value="SIS_GmhA/DiaA_subfam"/>
</dbReference>
<name>A0A1M7T5K1_9BACT</name>
<gene>
    <name evidence="9" type="primary">gmhA</name>
    <name evidence="11" type="ORF">SAMN02745728_01567</name>
</gene>
<evidence type="ECO:0000256" key="4">
    <source>
        <dbReference type="ARBA" id="ARBA00022490"/>
    </source>
</evidence>
<evidence type="ECO:0000259" key="10">
    <source>
        <dbReference type="PROSITE" id="PS51464"/>
    </source>
</evidence>
<dbReference type="GO" id="GO:0008968">
    <property type="term" value="F:D-sedoheptulose 7-phosphate isomerase activity"/>
    <property type="evidence" value="ECO:0007669"/>
    <property type="project" value="UniProtKB-UniRule"/>
</dbReference>
<feature type="binding site" evidence="9">
    <location>
        <position position="183"/>
    </location>
    <ligand>
        <name>Zn(2+)</name>
        <dbReference type="ChEBI" id="CHEBI:29105"/>
    </ligand>
</feature>
<dbReference type="InterPro" id="IPR004515">
    <property type="entry name" value="Phosphoheptose_Isoase"/>
</dbReference>
<keyword evidence="5 9" id="KW-0479">Metal-binding</keyword>
<dbReference type="GO" id="GO:2001061">
    <property type="term" value="P:D-glycero-D-manno-heptose 7-phosphate biosynthetic process"/>
    <property type="evidence" value="ECO:0007669"/>
    <property type="project" value="UniProtKB-UniPathway"/>
</dbReference>
<feature type="binding site" evidence="9">
    <location>
        <position position="68"/>
    </location>
    <ligand>
        <name>substrate</name>
    </ligand>
</feature>
<feature type="domain" description="SIS" evidence="10">
    <location>
        <begin position="40"/>
        <end position="195"/>
    </location>
</feature>
<comment type="miscellaneous">
    <text evidence="9">The reaction produces a racemic mixture of D-glycero-alpha-D-manno-heptose 7-phosphate and D-glycero-beta-D-manno-heptose 7-phosphate.</text>
</comment>
<dbReference type="Gene3D" id="3.40.50.10490">
    <property type="entry name" value="Glucose-6-phosphate isomerase like protein, domain 1"/>
    <property type="match status" value="1"/>
</dbReference>
<feature type="binding site" evidence="9">
    <location>
        <begin position="55"/>
        <end position="57"/>
    </location>
    <ligand>
        <name>substrate</name>
    </ligand>
</feature>
<dbReference type="GO" id="GO:0008270">
    <property type="term" value="F:zinc ion binding"/>
    <property type="evidence" value="ECO:0007669"/>
    <property type="project" value="UniProtKB-UniRule"/>
</dbReference>
<accession>A0A1M7T5K1</accession>
<dbReference type="Pfam" id="PF13580">
    <property type="entry name" value="SIS_2"/>
    <property type="match status" value="1"/>
</dbReference>